<dbReference type="Pfam" id="PF04402">
    <property type="entry name" value="SIMPL"/>
    <property type="match status" value="1"/>
</dbReference>
<proteinExistence type="predicted"/>
<comment type="caution">
    <text evidence="1">The sequence shown here is derived from an EMBL/GenBank/DDBJ whole genome shotgun (WGS) entry which is preliminary data.</text>
</comment>
<dbReference type="InterPro" id="IPR007497">
    <property type="entry name" value="SIMPL/DUF541"/>
</dbReference>
<gene>
    <name evidence="1" type="ORF">HED64_17690</name>
</gene>
<dbReference type="EMBL" id="JAAWVT010000012">
    <property type="protein sequence ID" value="NKG22535.1"/>
    <property type="molecule type" value="Genomic_DNA"/>
</dbReference>
<reference evidence="1 2" key="1">
    <citation type="submission" date="2020-04" db="EMBL/GenBank/DDBJ databases">
        <title>Paeniglutamicibacter sp. ANT13_2, a novel actinomycete isolated from sediment in Antarctica.</title>
        <authorList>
            <person name="Sakdapetsiri C."/>
            <person name="Pinyakong O."/>
        </authorList>
    </citation>
    <scope>NUCLEOTIDE SEQUENCE [LARGE SCALE GENOMIC DNA]</scope>
    <source>
        <strain evidence="1 2">ANT13_2</strain>
    </source>
</reference>
<dbReference type="Gene3D" id="3.30.70.2970">
    <property type="entry name" value="Protein of unknown function (DUF541), domain 2"/>
    <property type="match status" value="1"/>
</dbReference>
<name>A0ABX1GAK1_9MICC</name>
<organism evidence="1 2">
    <name type="scientific">Paeniglutamicibacter terrestris</name>
    <dbReference type="NCBI Taxonomy" id="2723403"/>
    <lineage>
        <taxon>Bacteria</taxon>
        <taxon>Bacillati</taxon>
        <taxon>Actinomycetota</taxon>
        <taxon>Actinomycetes</taxon>
        <taxon>Micrococcales</taxon>
        <taxon>Micrococcaceae</taxon>
        <taxon>Paeniglutamicibacter</taxon>
    </lineage>
</organism>
<dbReference type="PANTHER" id="PTHR34387:SF1">
    <property type="entry name" value="PERIPLASMIC IMMUNOGENIC PROTEIN"/>
    <property type="match status" value="1"/>
</dbReference>
<protein>
    <submittedName>
        <fullName evidence="1">SIMPL domain-containing protein</fullName>
    </submittedName>
</protein>
<accession>A0ABX1GAK1</accession>
<evidence type="ECO:0000313" key="1">
    <source>
        <dbReference type="EMBL" id="NKG22535.1"/>
    </source>
</evidence>
<dbReference type="RefSeq" id="WP_168153295.1">
    <property type="nucleotide sequence ID" value="NZ_JAAWVT010000012.1"/>
</dbReference>
<keyword evidence="2" id="KW-1185">Reference proteome</keyword>
<evidence type="ECO:0000313" key="2">
    <source>
        <dbReference type="Proteomes" id="UP000746595"/>
    </source>
</evidence>
<dbReference type="PANTHER" id="PTHR34387">
    <property type="entry name" value="SLR1258 PROTEIN"/>
    <property type="match status" value="1"/>
</dbReference>
<dbReference type="Gene3D" id="3.30.110.170">
    <property type="entry name" value="Protein of unknown function (DUF541), domain 1"/>
    <property type="match status" value="1"/>
</dbReference>
<dbReference type="Proteomes" id="UP000746595">
    <property type="component" value="Unassembled WGS sequence"/>
</dbReference>
<sequence length="217" mass="22519">MNHNNSITVQGSASASAVPDTMSLSLAVENHHAQAAEAFEQVSAGAQSLITAVLSVAPETNLSTSGVTLSARTAWRDEMNVLLGYDASTTLEATSVPLDAISAVLAAAVETGGDALRIHSLRSEVSDPISALRAARELAFNDAHTKAAELAQLAGRHLGQALQIRETGPDSAVPLQRAGLRAMAAKSMPVLAGSQELAVNLEIQWELLDHGQAPAED</sequence>
<dbReference type="InterPro" id="IPR052022">
    <property type="entry name" value="26kDa_periplasmic_antigen"/>
</dbReference>